<dbReference type="Proteomes" id="UP001237642">
    <property type="component" value="Unassembled WGS sequence"/>
</dbReference>
<name>A0AAD8I2D4_9APIA</name>
<dbReference type="AlphaFoldDB" id="A0AAD8I2D4"/>
<reference evidence="2" key="1">
    <citation type="submission" date="2023-02" db="EMBL/GenBank/DDBJ databases">
        <title>Genome of toxic invasive species Heracleum sosnowskyi carries increased number of genes despite the absence of recent whole-genome duplications.</title>
        <authorList>
            <person name="Schelkunov M."/>
            <person name="Shtratnikova V."/>
            <person name="Makarenko M."/>
            <person name="Klepikova A."/>
            <person name="Omelchenko D."/>
            <person name="Novikova G."/>
            <person name="Obukhova E."/>
            <person name="Bogdanov V."/>
            <person name="Penin A."/>
            <person name="Logacheva M."/>
        </authorList>
    </citation>
    <scope>NUCLEOTIDE SEQUENCE</scope>
    <source>
        <strain evidence="2">Hsosn_3</strain>
        <tissue evidence="2">Leaf</tissue>
    </source>
</reference>
<feature type="compositionally biased region" description="Polar residues" evidence="1">
    <location>
        <begin position="167"/>
        <end position="178"/>
    </location>
</feature>
<proteinExistence type="predicted"/>
<feature type="region of interest" description="Disordered" evidence="1">
    <location>
        <begin position="136"/>
        <end position="178"/>
    </location>
</feature>
<protein>
    <submittedName>
        <fullName evidence="2">Uncharacterized protein</fullName>
    </submittedName>
</protein>
<comment type="caution">
    <text evidence="2">The sequence shown here is derived from an EMBL/GenBank/DDBJ whole genome shotgun (WGS) entry which is preliminary data.</text>
</comment>
<evidence type="ECO:0000313" key="3">
    <source>
        <dbReference type="Proteomes" id="UP001237642"/>
    </source>
</evidence>
<keyword evidence="3" id="KW-1185">Reference proteome</keyword>
<organism evidence="2 3">
    <name type="scientific">Heracleum sosnowskyi</name>
    <dbReference type="NCBI Taxonomy" id="360622"/>
    <lineage>
        <taxon>Eukaryota</taxon>
        <taxon>Viridiplantae</taxon>
        <taxon>Streptophyta</taxon>
        <taxon>Embryophyta</taxon>
        <taxon>Tracheophyta</taxon>
        <taxon>Spermatophyta</taxon>
        <taxon>Magnoliopsida</taxon>
        <taxon>eudicotyledons</taxon>
        <taxon>Gunneridae</taxon>
        <taxon>Pentapetalae</taxon>
        <taxon>asterids</taxon>
        <taxon>campanulids</taxon>
        <taxon>Apiales</taxon>
        <taxon>Apiaceae</taxon>
        <taxon>Apioideae</taxon>
        <taxon>apioid superclade</taxon>
        <taxon>Tordylieae</taxon>
        <taxon>Tordyliinae</taxon>
        <taxon>Heracleum</taxon>
    </lineage>
</organism>
<accession>A0AAD8I2D4</accession>
<gene>
    <name evidence="2" type="ORF">POM88_024167</name>
</gene>
<reference evidence="2" key="2">
    <citation type="submission" date="2023-05" db="EMBL/GenBank/DDBJ databases">
        <authorList>
            <person name="Schelkunov M.I."/>
        </authorList>
    </citation>
    <scope>NUCLEOTIDE SEQUENCE</scope>
    <source>
        <strain evidence="2">Hsosn_3</strain>
        <tissue evidence="2">Leaf</tissue>
    </source>
</reference>
<dbReference type="EMBL" id="JAUIZM010000006">
    <property type="protein sequence ID" value="KAK1377423.1"/>
    <property type="molecule type" value="Genomic_DNA"/>
</dbReference>
<feature type="region of interest" description="Disordered" evidence="1">
    <location>
        <begin position="45"/>
        <end position="74"/>
    </location>
</feature>
<evidence type="ECO:0000313" key="2">
    <source>
        <dbReference type="EMBL" id="KAK1377423.1"/>
    </source>
</evidence>
<evidence type="ECO:0000256" key="1">
    <source>
        <dbReference type="SAM" id="MobiDB-lite"/>
    </source>
</evidence>
<sequence>MGHSDKFCSRLFDTPEHEITKPYCPWMRAPFRRQVKPIGTKWLRTGNAEDDQNFGGEESQRQDTVGNTSKGERFPRRMLEAVKQIEDHGTRIIQNGANGAGPIIRSIEISDASIKETNKEKDITFVVSKKRRTEGNVGLEDNLGLDTELGVNSEEDENISMEHDGVNSPNGSKSLKTD</sequence>